<organism evidence="1 2">
    <name type="scientific">Sinorhizobium americanum</name>
    <dbReference type="NCBI Taxonomy" id="194963"/>
    <lineage>
        <taxon>Bacteria</taxon>
        <taxon>Pseudomonadati</taxon>
        <taxon>Pseudomonadota</taxon>
        <taxon>Alphaproteobacteria</taxon>
        <taxon>Hyphomicrobiales</taxon>
        <taxon>Rhizobiaceae</taxon>
        <taxon>Sinorhizobium/Ensifer group</taxon>
        <taxon>Sinorhizobium</taxon>
    </lineage>
</organism>
<dbReference type="Proteomes" id="UP000182306">
    <property type="component" value="Chromosome"/>
</dbReference>
<accession>A0A1L3LLY6</accession>
<dbReference type="AlphaFoldDB" id="A0A1L3LLY6"/>
<sequence>MALLNGAGRFLSALHQVFVLQNKSTQMPASGKSIYAG</sequence>
<dbReference type="KEGG" id="same:SAMCFNEI73_Ch1792"/>
<gene>
    <name evidence="1" type="ORF">SAMCFNEI73_Ch1792</name>
</gene>
<reference evidence="1 2" key="1">
    <citation type="submission" date="2015-10" db="EMBL/GenBank/DDBJ databases">
        <title>Genomic differences between typical nodule nitrogen-fixing rhizobial strains and those coming from bean seeds.</title>
        <authorList>
            <person name="Peralta H."/>
            <person name="Aguilar-Vera A."/>
            <person name="Diaz R."/>
            <person name="Mora Y."/>
            <person name="Martinez-Batallar G."/>
            <person name="Salazar E."/>
            <person name="Vargas-Lagunas C."/>
            <person name="Encarnacion S."/>
            <person name="Girard L."/>
            <person name="Mora J."/>
        </authorList>
    </citation>
    <scope>NUCLEOTIDE SEQUENCE [LARGE SCALE GENOMIC DNA]</scope>
    <source>
        <strain evidence="1 2">CFNEI 73</strain>
    </source>
</reference>
<dbReference type="EMBL" id="CP013107">
    <property type="protein sequence ID" value="APG91084.1"/>
    <property type="molecule type" value="Genomic_DNA"/>
</dbReference>
<proteinExistence type="predicted"/>
<name>A0A1L3LLY6_9HYPH</name>
<evidence type="ECO:0000313" key="2">
    <source>
        <dbReference type="Proteomes" id="UP000182306"/>
    </source>
</evidence>
<keyword evidence="2" id="KW-1185">Reference proteome</keyword>
<evidence type="ECO:0000313" key="1">
    <source>
        <dbReference type="EMBL" id="APG91084.1"/>
    </source>
</evidence>
<protein>
    <submittedName>
        <fullName evidence="1">Uncharacterized protein</fullName>
    </submittedName>
</protein>